<accession>A0A532UYN6</accession>
<dbReference type="GO" id="GO:0003886">
    <property type="term" value="F:DNA (cytosine-5-)-methyltransferase activity"/>
    <property type="evidence" value="ECO:0007669"/>
    <property type="project" value="UniProtKB-EC"/>
</dbReference>
<dbReference type="PROSITE" id="PS51679">
    <property type="entry name" value="SAM_MT_C5"/>
    <property type="match status" value="1"/>
</dbReference>
<dbReference type="EMBL" id="NJBN01000006">
    <property type="protein sequence ID" value="TKJ40074.1"/>
    <property type="molecule type" value="Genomic_DNA"/>
</dbReference>
<dbReference type="InterPro" id="IPR029063">
    <property type="entry name" value="SAM-dependent_MTases_sf"/>
</dbReference>
<dbReference type="GO" id="GO:0003677">
    <property type="term" value="F:DNA binding"/>
    <property type="evidence" value="ECO:0007669"/>
    <property type="project" value="TreeGrafter"/>
</dbReference>
<comment type="similarity">
    <text evidence="6 7">Belongs to the class I-like SAM-binding methyltransferase superfamily. C5-methyltransferase family.</text>
</comment>
<comment type="caution">
    <text evidence="9">The sequence shown here is derived from an EMBL/GenBank/DDBJ whole genome shotgun (WGS) entry which is preliminary data.</text>
</comment>
<dbReference type="EC" id="2.1.1.37" evidence="8"/>
<dbReference type="GO" id="GO:0044027">
    <property type="term" value="P:negative regulation of gene expression via chromosomal CpG island methylation"/>
    <property type="evidence" value="ECO:0007669"/>
    <property type="project" value="TreeGrafter"/>
</dbReference>
<keyword evidence="4" id="KW-0680">Restriction system</keyword>
<keyword evidence="3 6" id="KW-0949">S-adenosyl-L-methionine</keyword>
<dbReference type="NCBIfam" id="TIGR00675">
    <property type="entry name" value="dcm"/>
    <property type="match status" value="1"/>
</dbReference>
<dbReference type="Gene3D" id="3.90.120.10">
    <property type="entry name" value="DNA Methylase, subunit A, domain 2"/>
    <property type="match status" value="1"/>
</dbReference>
<dbReference type="InterPro" id="IPR050390">
    <property type="entry name" value="C5-Methyltransferase"/>
</dbReference>
<evidence type="ECO:0000256" key="6">
    <source>
        <dbReference type="PROSITE-ProRule" id="PRU01016"/>
    </source>
</evidence>
<name>A0A532UYN6_UNCL8</name>
<dbReference type="InterPro" id="IPR001525">
    <property type="entry name" value="C5_MeTfrase"/>
</dbReference>
<protein>
    <recommendedName>
        <fullName evidence="8">Cytosine-specific methyltransferase</fullName>
        <ecNumber evidence="8">2.1.1.37</ecNumber>
    </recommendedName>
</protein>
<dbReference type="AlphaFoldDB" id="A0A532UYN6"/>
<evidence type="ECO:0000256" key="5">
    <source>
        <dbReference type="ARBA" id="ARBA00047422"/>
    </source>
</evidence>
<dbReference type="PRINTS" id="PR00105">
    <property type="entry name" value="C5METTRFRASE"/>
</dbReference>
<evidence type="ECO:0000313" key="10">
    <source>
        <dbReference type="Proteomes" id="UP000319619"/>
    </source>
</evidence>
<gene>
    <name evidence="9" type="ORF">CEE37_10070</name>
</gene>
<evidence type="ECO:0000256" key="8">
    <source>
        <dbReference type="RuleBase" id="RU000417"/>
    </source>
</evidence>
<reference evidence="9 10" key="1">
    <citation type="submission" date="2017-06" db="EMBL/GenBank/DDBJ databases">
        <title>Novel microbial phyla capable of carbon fixation and sulfur reduction in deep-sea sediments.</title>
        <authorList>
            <person name="Huang J."/>
            <person name="Baker B."/>
            <person name="Wang Y."/>
        </authorList>
    </citation>
    <scope>NUCLEOTIDE SEQUENCE [LARGE SCALE GENOMIC DNA]</scope>
    <source>
        <strain evidence="9">B3_LCP</strain>
    </source>
</reference>
<dbReference type="GO" id="GO:0009307">
    <property type="term" value="P:DNA restriction-modification system"/>
    <property type="evidence" value="ECO:0007669"/>
    <property type="project" value="UniProtKB-KW"/>
</dbReference>
<feature type="active site" evidence="6">
    <location>
        <position position="85"/>
    </location>
</feature>
<evidence type="ECO:0000256" key="4">
    <source>
        <dbReference type="ARBA" id="ARBA00022747"/>
    </source>
</evidence>
<dbReference type="Proteomes" id="UP000319619">
    <property type="component" value="Unassembled WGS sequence"/>
</dbReference>
<dbReference type="PROSITE" id="PS00094">
    <property type="entry name" value="C5_MTASE_1"/>
    <property type="match status" value="1"/>
</dbReference>
<evidence type="ECO:0000256" key="7">
    <source>
        <dbReference type="RuleBase" id="RU000416"/>
    </source>
</evidence>
<dbReference type="InterPro" id="IPR018117">
    <property type="entry name" value="C5_DNA_meth_AS"/>
</dbReference>
<keyword evidence="1 6" id="KW-0489">Methyltransferase</keyword>
<dbReference type="SUPFAM" id="SSF53335">
    <property type="entry name" value="S-adenosyl-L-methionine-dependent methyltransferases"/>
    <property type="match status" value="1"/>
</dbReference>
<evidence type="ECO:0000256" key="3">
    <source>
        <dbReference type="ARBA" id="ARBA00022691"/>
    </source>
</evidence>
<organism evidence="9 10">
    <name type="scientific">candidate division LCP-89 bacterium B3_LCP</name>
    <dbReference type="NCBI Taxonomy" id="2012998"/>
    <lineage>
        <taxon>Bacteria</taxon>
        <taxon>Pseudomonadati</taxon>
        <taxon>Bacteria division LCP-89</taxon>
    </lineage>
</organism>
<dbReference type="Gene3D" id="3.40.50.150">
    <property type="entry name" value="Vaccinia Virus protein VP39"/>
    <property type="match status" value="1"/>
</dbReference>
<dbReference type="GO" id="GO:0032259">
    <property type="term" value="P:methylation"/>
    <property type="evidence" value="ECO:0007669"/>
    <property type="project" value="UniProtKB-KW"/>
</dbReference>
<proteinExistence type="inferred from homology"/>
<evidence type="ECO:0000256" key="2">
    <source>
        <dbReference type="ARBA" id="ARBA00022679"/>
    </source>
</evidence>
<dbReference type="Pfam" id="PF00145">
    <property type="entry name" value="DNA_methylase"/>
    <property type="match status" value="1"/>
</dbReference>
<keyword evidence="2 6" id="KW-0808">Transferase</keyword>
<comment type="catalytic activity">
    <reaction evidence="5 8">
        <text>a 2'-deoxycytidine in DNA + S-adenosyl-L-methionine = a 5-methyl-2'-deoxycytidine in DNA + S-adenosyl-L-homocysteine + H(+)</text>
        <dbReference type="Rhea" id="RHEA:13681"/>
        <dbReference type="Rhea" id="RHEA-COMP:11369"/>
        <dbReference type="Rhea" id="RHEA-COMP:11370"/>
        <dbReference type="ChEBI" id="CHEBI:15378"/>
        <dbReference type="ChEBI" id="CHEBI:57856"/>
        <dbReference type="ChEBI" id="CHEBI:59789"/>
        <dbReference type="ChEBI" id="CHEBI:85452"/>
        <dbReference type="ChEBI" id="CHEBI:85454"/>
        <dbReference type="EC" id="2.1.1.37"/>
    </reaction>
</comment>
<evidence type="ECO:0000256" key="1">
    <source>
        <dbReference type="ARBA" id="ARBA00022603"/>
    </source>
</evidence>
<dbReference type="PANTHER" id="PTHR10629">
    <property type="entry name" value="CYTOSINE-SPECIFIC METHYLTRANSFERASE"/>
    <property type="match status" value="1"/>
</dbReference>
<evidence type="ECO:0000313" key="9">
    <source>
        <dbReference type="EMBL" id="TKJ40074.1"/>
    </source>
</evidence>
<sequence length="354" mass="39574">MRNKKVKPVAIDLCCGAGGLTLGLKRAGFNVIAGVEFKSEIAHTYSTNHPEVELFIDDIRNLSGKDFLKLVPTSTIDLVAGCPPCQGFSKLTDKYHRNDPRNDLVLEMARLIEEIQPKMVMFENVSGIVTRGKEILDEFILRLEELDYVINMDVLQLADYGVPQSRRRFVLLAGKGFSVPLPPKTHSNKMNSQLKPWPTLSDIIGKMGQAVTISEANAKGGPQKFNWHVVRDITELSRKRYRSLKPGCNRFDLPDTLRPNCHKGNNSGFRNVYGRISWDQTPPTMTTGFATPCKGRFGHPDEIRTLSVLEAAKIQTFPSSYRFETNSLDVATDLVGNGLPPQFAFTLAKRCFKS</sequence>
<dbReference type="PANTHER" id="PTHR10629:SF52">
    <property type="entry name" value="DNA (CYTOSINE-5)-METHYLTRANSFERASE 1"/>
    <property type="match status" value="1"/>
</dbReference>